<dbReference type="InterPro" id="IPR000792">
    <property type="entry name" value="Tscrpt_reg_LuxR_C"/>
</dbReference>
<comment type="caution">
    <text evidence="4">The sequence shown here is derived from an EMBL/GenBank/DDBJ whole genome shotgun (WGS) entry which is preliminary data.</text>
</comment>
<evidence type="ECO:0000256" key="2">
    <source>
        <dbReference type="ARBA" id="ARBA00022840"/>
    </source>
</evidence>
<dbReference type="SMART" id="SM00421">
    <property type="entry name" value="HTH_LUXR"/>
    <property type="match status" value="1"/>
</dbReference>
<evidence type="ECO:0000313" key="5">
    <source>
        <dbReference type="Proteomes" id="UP000669179"/>
    </source>
</evidence>
<dbReference type="InterPro" id="IPR016032">
    <property type="entry name" value="Sig_transdc_resp-reg_C-effctor"/>
</dbReference>
<protein>
    <recommendedName>
        <fullName evidence="3">HTH luxR-type domain-containing protein</fullName>
    </recommendedName>
</protein>
<dbReference type="PANTHER" id="PTHR16305">
    <property type="entry name" value="TESTICULAR SOLUBLE ADENYLYL CYCLASE"/>
    <property type="match status" value="1"/>
</dbReference>
<evidence type="ECO:0000313" key="4">
    <source>
        <dbReference type="EMBL" id="MBO2455924.1"/>
    </source>
</evidence>
<dbReference type="AlphaFoldDB" id="A0A939PTF6"/>
<organism evidence="4 5">
    <name type="scientific">Actinomadura barringtoniae</name>
    <dbReference type="NCBI Taxonomy" id="1427535"/>
    <lineage>
        <taxon>Bacteria</taxon>
        <taxon>Bacillati</taxon>
        <taxon>Actinomycetota</taxon>
        <taxon>Actinomycetes</taxon>
        <taxon>Streptosporangiales</taxon>
        <taxon>Thermomonosporaceae</taxon>
        <taxon>Actinomadura</taxon>
    </lineage>
</organism>
<dbReference type="PRINTS" id="PR00038">
    <property type="entry name" value="HTHLUXR"/>
</dbReference>
<reference evidence="4" key="1">
    <citation type="submission" date="2021-03" db="EMBL/GenBank/DDBJ databases">
        <authorList>
            <person name="Kanchanasin P."/>
            <person name="Saeng-In P."/>
            <person name="Phongsopitanun W."/>
            <person name="Yuki M."/>
            <person name="Kudo T."/>
            <person name="Ohkuma M."/>
            <person name="Tanasupawat S."/>
        </authorList>
    </citation>
    <scope>NUCLEOTIDE SEQUENCE</scope>
    <source>
        <strain evidence="4">GKU 128</strain>
    </source>
</reference>
<dbReference type="CDD" id="cd06170">
    <property type="entry name" value="LuxR_C_like"/>
    <property type="match status" value="1"/>
</dbReference>
<dbReference type="GO" id="GO:0004016">
    <property type="term" value="F:adenylate cyclase activity"/>
    <property type="evidence" value="ECO:0007669"/>
    <property type="project" value="TreeGrafter"/>
</dbReference>
<dbReference type="InterPro" id="IPR011990">
    <property type="entry name" value="TPR-like_helical_dom_sf"/>
</dbReference>
<dbReference type="PROSITE" id="PS00622">
    <property type="entry name" value="HTH_LUXR_1"/>
    <property type="match status" value="1"/>
</dbReference>
<keyword evidence="1" id="KW-0547">Nucleotide-binding</keyword>
<keyword evidence="5" id="KW-1185">Reference proteome</keyword>
<evidence type="ECO:0000256" key="1">
    <source>
        <dbReference type="ARBA" id="ARBA00022741"/>
    </source>
</evidence>
<dbReference type="PANTHER" id="PTHR16305:SF35">
    <property type="entry name" value="TRANSCRIPTIONAL ACTIVATOR DOMAIN"/>
    <property type="match status" value="1"/>
</dbReference>
<name>A0A939PTF6_9ACTN</name>
<evidence type="ECO:0000259" key="3">
    <source>
        <dbReference type="PROSITE" id="PS50043"/>
    </source>
</evidence>
<dbReference type="GO" id="GO:0005524">
    <property type="term" value="F:ATP binding"/>
    <property type="evidence" value="ECO:0007669"/>
    <property type="project" value="UniProtKB-KW"/>
</dbReference>
<dbReference type="Proteomes" id="UP000669179">
    <property type="component" value="Unassembled WGS sequence"/>
</dbReference>
<sequence length="772" mass="81069">MLAIDDAQWIDAESADALSYALRRVTEGLGCVLAERTRVAAPAVRLGGGWSILDVRPLNGDDIADLLSEHGLPCRLAGPVHVASGGFPLWAVEIGKALAASADSVPYAVRALIAVRLSELPGRTRELLLTAALARRPTVALLRRAGWADADLDLRAAIAAGLVAIDPAGQVAFAGSAIAGTLVQEAGWTRRAEAHRRLAGAVEDDVDRVRHRALAGRDLDPELAAELVEAAAIVREAGDRAAAAELGLLAAERAPGCRDDPELRRTIVDATADAAAAGRSDLVRQGEALLDRIGTPTERTRARLAVIRTAGQSLTGLADTFARALADAEGDPALQAEVHLRLAVRANLTEGDPARARREADLACALARVAGDRDLLAAALTMRARAERLVGDAVAERTLAEALGLCSATGPVNDSAPFLAARHALFDDRLNEARAAFLDLLPAAERSGAAEDIVDVLRGLAEVEVRSGWCAIAAAYARRAAELTEIAGLSPGPAWFTMALTEAAGGGPHRARAFALHATKASEEEHDVIFLARSLAVLGQVELMTGDPDAAEEALGRVLDLERAAGVVDPSVLRWHGDLVIALGATGRQDEARELLAEVRPTAERLGRGGVLAALDHAEGLTLAASGRLEDAEEALDAAVERFGALGLPLEQGRALLGLSQIARRRRRKAQARALLARADAIFTGAEARPWQHLARDAAARLDSGDPNTTGLDVALTGTEARVAALVSRGSSNREIAVALSISVKTVESMLTRIYRKRGVRSRTQLIAALRA</sequence>
<dbReference type="Pfam" id="PF00196">
    <property type="entry name" value="GerE"/>
    <property type="match status" value="1"/>
</dbReference>
<dbReference type="GO" id="GO:0005737">
    <property type="term" value="C:cytoplasm"/>
    <property type="evidence" value="ECO:0007669"/>
    <property type="project" value="TreeGrafter"/>
</dbReference>
<dbReference type="Gene3D" id="1.10.10.10">
    <property type="entry name" value="Winged helix-like DNA-binding domain superfamily/Winged helix DNA-binding domain"/>
    <property type="match status" value="1"/>
</dbReference>
<accession>A0A939PTF6</accession>
<dbReference type="GO" id="GO:0006355">
    <property type="term" value="P:regulation of DNA-templated transcription"/>
    <property type="evidence" value="ECO:0007669"/>
    <property type="project" value="InterPro"/>
</dbReference>
<dbReference type="RefSeq" id="WP_208264161.1">
    <property type="nucleotide sequence ID" value="NZ_JAGEOJ010000048.1"/>
</dbReference>
<proteinExistence type="predicted"/>
<dbReference type="GO" id="GO:0003677">
    <property type="term" value="F:DNA binding"/>
    <property type="evidence" value="ECO:0007669"/>
    <property type="project" value="InterPro"/>
</dbReference>
<keyword evidence="2" id="KW-0067">ATP-binding</keyword>
<dbReference type="InterPro" id="IPR036388">
    <property type="entry name" value="WH-like_DNA-bd_sf"/>
</dbReference>
<dbReference type="SUPFAM" id="SSF48452">
    <property type="entry name" value="TPR-like"/>
    <property type="match status" value="2"/>
</dbReference>
<dbReference type="Gene3D" id="1.25.40.10">
    <property type="entry name" value="Tetratricopeptide repeat domain"/>
    <property type="match status" value="1"/>
</dbReference>
<dbReference type="EMBL" id="JAGEOJ010000048">
    <property type="protein sequence ID" value="MBO2455924.1"/>
    <property type="molecule type" value="Genomic_DNA"/>
</dbReference>
<feature type="domain" description="HTH luxR-type" evidence="3">
    <location>
        <begin position="709"/>
        <end position="772"/>
    </location>
</feature>
<gene>
    <name evidence="4" type="ORF">J4573_53240</name>
</gene>
<dbReference type="SUPFAM" id="SSF46894">
    <property type="entry name" value="C-terminal effector domain of the bipartite response regulators"/>
    <property type="match status" value="1"/>
</dbReference>
<dbReference type="PROSITE" id="PS50043">
    <property type="entry name" value="HTH_LUXR_2"/>
    <property type="match status" value="1"/>
</dbReference>